<gene>
    <name evidence="1" type="ORF">IAA96_01710</name>
</gene>
<sequence length="182" mass="20071">MPAPGQIDPTSAYFASLAAQASGMQPGSKSGVLNKAEKNRASRFARILEKQQETGENTELPELPPELASLPEDKILPALLDGVSAAGDALQERPVPDNIVRYKEAVRNFIRFVVARSFQVETSEGLRIRKGLEIRQKQYTQIHVIDEKLEKLAASILANQRDRLTILAKVEEIKGLLVDLLS</sequence>
<reference evidence="1" key="1">
    <citation type="submission" date="2020-10" db="EMBL/GenBank/DDBJ databases">
        <authorList>
            <person name="Gilroy R."/>
        </authorList>
    </citation>
    <scope>NUCLEOTIDE SEQUENCE</scope>
    <source>
        <strain evidence="1">B3-4054</strain>
    </source>
</reference>
<reference evidence="1" key="2">
    <citation type="journal article" date="2021" name="PeerJ">
        <title>Extensive microbial diversity within the chicken gut microbiome revealed by metagenomics and culture.</title>
        <authorList>
            <person name="Gilroy R."/>
            <person name="Ravi A."/>
            <person name="Getino M."/>
            <person name="Pursley I."/>
            <person name="Horton D.L."/>
            <person name="Alikhan N.F."/>
            <person name="Baker D."/>
            <person name="Gharbi K."/>
            <person name="Hall N."/>
            <person name="Watson M."/>
            <person name="Adriaenssens E.M."/>
            <person name="Foster-Nyarko E."/>
            <person name="Jarju S."/>
            <person name="Secka A."/>
            <person name="Antonio M."/>
            <person name="Oren A."/>
            <person name="Chaudhuri R.R."/>
            <person name="La Ragione R."/>
            <person name="Hildebrand F."/>
            <person name="Pallen M.J."/>
        </authorList>
    </citation>
    <scope>NUCLEOTIDE SEQUENCE</scope>
    <source>
        <strain evidence="1">B3-4054</strain>
    </source>
</reference>
<dbReference type="InterPro" id="IPR005585">
    <property type="entry name" value="DUF327"/>
</dbReference>
<accession>A0A9D9HGC1</accession>
<dbReference type="EMBL" id="JADIMS010000029">
    <property type="protein sequence ID" value="MBO8449804.1"/>
    <property type="molecule type" value="Genomic_DNA"/>
</dbReference>
<dbReference type="Proteomes" id="UP000823616">
    <property type="component" value="Unassembled WGS sequence"/>
</dbReference>
<comment type="caution">
    <text evidence="1">The sequence shown here is derived from an EMBL/GenBank/DDBJ whole genome shotgun (WGS) entry which is preliminary data.</text>
</comment>
<evidence type="ECO:0000313" key="1">
    <source>
        <dbReference type="EMBL" id="MBO8449804.1"/>
    </source>
</evidence>
<dbReference type="InterPro" id="IPR024042">
    <property type="entry name" value="TM1646-like_dom_sf"/>
</dbReference>
<proteinExistence type="predicted"/>
<dbReference type="Pfam" id="PF03885">
    <property type="entry name" value="DUF327"/>
    <property type="match status" value="1"/>
</dbReference>
<dbReference type="SUPFAM" id="SSF158397">
    <property type="entry name" value="TM1646-like"/>
    <property type="match status" value="1"/>
</dbReference>
<protein>
    <submittedName>
        <fullName evidence="1">YaaR family protein</fullName>
    </submittedName>
</protein>
<name>A0A9D9HGC1_9SPIR</name>
<dbReference type="Gene3D" id="1.20.120.490">
    <property type="entry name" value="Hypothetical protein TM1646-like domain"/>
    <property type="match status" value="1"/>
</dbReference>
<organism evidence="1 2">
    <name type="scientific">Candidatus Avitreponema avistercoris</name>
    <dbReference type="NCBI Taxonomy" id="2840705"/>
    <lineage>
        <taxon>Bacteria</taxon>
        <taxon>Pseudomonadati</taxon>
        <taxon>Spirochaetota</taxon>
        <taxon>Spirochaetia</taxon>
        <taxon>Spirochaetales</taxon>
        <taxon>Candidatus Avitreponema</taxon>
    </lineage>
</organism>
<dbReference type="AlphaFoldDB" id="A0A9D9HGC1"/>
<evidence type="ECO:0000313" key="2">
    <source>
        <dbReference type="Proteomes" id="UP000823616"/>
    </source>
</evidence>